<accession>A0A060SAM8</accession>
<dbReference type="GO" id="GO:0005634">
    <property type="term" value="C:nucleus"/>
    <property type="evidence" value="ECO:0007669"/>
    <property type="project" value="TreeGrafter"/>
</dbReference>
<reference evidence="2" key="1">
    <citation type="submission" date="2014-01" db="EMBL/GenBank/DDBJ databases">
        <title>The genome of the white-rot fungus Pycnoporus cinnabarinus: a basidiomycete model with a versatile arsenal for lignocellulosic biomass breakdown.</title>
        <authorList>
            <person name="Levasseur A."/>
            <person name="Lomascolo A."/>
            <person name="Ruiz-Duenas F.J."/>
            <person name="Uzan E."/>
            <person name="Piumi F."/>
            <person name="Kues U."/>
            <person name="Ram A.F.J."/>
            <person name="Murat C."/>
            <person name="Haon M."/>
            <person name="Benoit I."/>
            <person name="Arfi Y."/>
            <person name="Chevret D."/>
            <person name="Drula E."/>
            <person name="Kwon M.J."/>
            <person name="Gouret P."/>
            <person name="Lesage-Meessen L."/>
            <person name="Lombard V."/>
            <person name="Mariette J."/>
            <person name="Noirot C."/>
            <person name="Park J."/>
            <person name="Patyshakuliyeva A."/>
            <person name="Wieneger R.A.B."/>
            <person name="Wosten H.A.B."/>
            <person name="Martin F."/>
            <person name="Coutinho P.M."/>
            <person name="de Vries R."/>
            <person name="Martinez A.T."/>
            <person name="Klopp C."/>
            <person name="Pontarotti P."/>
            <person name="Henrissat B."/>
            <person name="Record E."/>
        </authorList>
    </citation>
    <scope>NUCLEOTIDE SEQUENCE [LARGE SCALE GENOMIC DNA]</scope>
    <source>
        <strain evidence="2">BRFM137</strain>
    </source>
</reference>
<sequence>MMQAAKRKRARKAPKEKDGVSRQTSLLDAFGAKVLSSNKNTPTVSATTSENESAGPSDIIDICSSDAEPMSEDNFPAAPLPLSSKPSDASSRDEAVQIHEGLTCGISKDVPIIIIDSSPSTSPVRASKPLPRDPPKALFSIFAPHQRSTDRQSSQQPSARGTTAPTAPFPDANTQHVRGPQTNFRVSGRYTRALPPSSPRAQNSMKSFSRSRLMREGSLYSESSVQPVVQSRQEPNLANIPEEHRSYPAVGRLLQQSSWSVAEAPEAPTQSHLLWNDKWRPRRAEEVLGNEQAALYLRDWLLALRLHINTDDVAPTSSQPKSDRKGKLRARGSKGKSKETRGVKRPRIIRDVQKKRRRVDSEEPEPWIAEDSTDEEVPLDDILESEGDYFSTKLSRLKRAETEKTLTEPPSSPAPLPPPEDLPAFSPETSLPFSHNSAEFGDTVYNTILLNGPHGCGKTAAVYACAEELGWDVFEVYPGIGERSGGALNKLVGEVGKNHLVRQTQQQQPKGPRTEKPVWPKANFFAKRVVSDDEDEYESTQDAPAGQEPSRAPTSISQSIILIEEVDVLFKDDSNFWSTLTKIIKECRRPVVLTCNDMTLVPLEDLPLQTTLHFYPCPVSLATSYLYALCAAEGRPVDRDVIARMYEAGSNCTNNRPADSSVHPESVQQSPPDLRRTINQLQLGEVSIEPSKSITGTSASRGDQSLEALIRVAKSISLYSYVDYGLRRPGGEVLRDLLLNNHSPSADEQLGYRQFATEPGDMESDLPVTFTFYHWDEVINDDLLAFSRQHYPVPDCLSLHTADPHPLHAEHCGALLPALDRLHVPRDQLVRDAQSVFVDYEPYIRFMSRIDDARIAANVANGKFEGTRRTRNSQRARWETERWLFLGDEELDILRQTAFKFDVDSPQPDISAV</sequence>
<feature type="compositionally biased region" description="Polar residues" evidence="1">
    <location>
        <begin position="199"/>
        <end position="210"/>
    </location>
</feature>
<dbReference type="Gene3D" id="3.40.50.300">
    <property type="entry name" value="P-loop containing nucleotide triphosphate hydrolases"/>
    <property type="match status" value="1"/>
</dbReference>
<proteinExistence type="predicted"/>
<evidence type="ECO:0000313" key="3">
    <source>
        <dbReference type="Proteomes" id="UP000029665"/>
    </source>
</evidence>
<gene>
    <name evidence="2" type="ORF">BN946_scf184976.g28</name>
</gene>
<feature type="region of interest" description="Disordered" evidence="1">
    <location>
        <begin position="532"/>
        <end position="553"/>
    </location>
</feature>
<feature type="region of interest" description="Disordered" evidence="1">
    <location>
        <begin position="400"/>
        <end position="422"/>
    </location>
</feature>
<comment type="caution">
    <text evidence="2">The sequence shown here is derived from an EMBL/GenBank/DDBJ whole genome shotgun (WGS) entry which is preliminary data.</text>
</comment>
<dbReference type="PANTHER" id="PTHR23389:SF21">
    <property type="entry name" value="ATPASE FAMILY AAA DOMAIN-CONTAINING PROTEIN 5"/>
    <property type="match status" value="1"/>
</dbReference>
<feature type="compositionally biased region" description="Polar residues" evidence="1">
    <location>
        <begin position="151"/>
        <end position="165"/>
    </location>
</feature>
<name>A0A060SAM8_PYCCI</name>
<feature type="compositionally biased region" description="Basic residues" evidence="1">
    <location>
        <begin position="1"/>
        <end position="12"/>
    </location>
</feature>
<dbReference type="InterPro" id="IPR027417">
    <property type="entry name" value="P-loop_NTPase"/>
</dbReference>
<feature type="compositionally biased region" description="Low complexity" evidence="1">
    <location>
        <begin position="76"/>
        <end position="89"/>
    </location>
</feature>
<evidence type="ECO:0000256" key="1">
    <source>
        <dbReference type="SAM" id="MobiDB-lite"/>
    </source>
</evidence>
<dbReference type="HOGENOM" id="CLU_014669_0_0_1"/>
<dbReference type="Proteomes" id="UP000029665">
    <property type="component" value="Unassembled WGS sequence"/>
</dbReference>
<protein>
    <submittedName>
        <fullName evidence="2">Uncharacterized protein</fullName>
    </submittedName>
</protein>
<feature type="compositionally biased region" description="Polar residues" evidence="1">
    <location>
        <begin position="172"/>
        <end position="185"/>
    </location>
</feature>
<dbReference type="PANTHER" id="PTHR23389">
    <property type="entry name" value="CHROMOSOME TRANSMISSION FIDELITY FACTOR 18"/>
    <property type="match status" value="1"/>
</dbReference>
<keyword evidence="3" id="KW-1185">Reference proteome</keyword>
<dbReference type="GO" id="GO:0003677">
    <property type="term" value="F:DNA binding"/>
    <property type="evidence" value="ECO:0007669"/>
    <property type="project" value="TreeGrafter"/>
</dbReference>
<organism evidence="2 3">
    <name type="scientific">Pycnoporus cinnabarinus</name>
    <name type="common">Cinnabar-red polypore</name>
    <name type="synonym">Trametes cinnabarina</name>
    <dbReference type="NCBI Taxonomy" id="5643"/>
    <lineage>
        <taxon>Eukaryota</taxon>
        <taxon>Fungi</taxon>
        <taxon>Dikarya</taxon>
        <taxon>Basidiomycota</taxon>
        <taxon>Agaricomycotina</taxon>
        <taxon>Agaricomycetes</taxon>
        <taxon>Polyporales</taxon>
        <taxon>Polyporaceae</taxon>
        <taxon>Trametes</taxon>
    </lineage>
</organism>
<dbReference type="SUPFAM" id="SSF52540">
    <property type="entry name" value="P-loop containing nucleoside triphosphate hydrolases"/>
    <property type="match status" value="1"/>
</dbReference>
<dbReference type="EMBL" id="CCBP010000035">
    <property type="protein sequence ID" value="CDO69309.1"/>
    <property type="molecule type" value="Genomic_DNA"/>
</dbReference>
<dbReference type="STRING" id="5643.A0A060SAM8"/>
<feature type="region of interest" description="Disordered" evidence="1">
    <location>
        <begin position="117"/>
        <end position="213"/>
    </location>
</feature>
<feature type="compositionally biased region" description="Basic residues" evidence="1">
    <location>
        <begin position="324"/>
        <end position="335"/>
    </location>
</feature>
<dbReference type="AlphaFoldDB" id="A0A060SAM8"/>
<feature type="region of interest" description="Disordered" evidence="1">
    <location>
        <begin position="1"/>
        <end position="95"/>
    </location>
</feature>
<feature type="region of interest" description="Disordered" evidence="1">
    <location>
        <begin position="312"/>
        <end position="380"/>
    </location>
</feature>
<feature type="compositionally biased region" description="Acidic residues" evidence="1">
    <location>
        <begin position="371"/>
        <end position="380"/>
    </location>
</feature>
<feature type="compositionally biased region" description="Pro residues" evidence="1">
    <location>
        <begin position="410"/>
        <end position="421"/>
    </location>
</feature>
<feature type="compositionally biased region" description="Polar residues" evidence="1">
    <location>
        <begin position="35"/>
        <end position="54"/>
    </location>
</feature>
<feature type="compositionally biased region" description="Basic and acidic residues" evidence="1">
    <location>
        <begin position="336"/>
        <end position="352"/>
    </location>
</feature>
<dbReference type="OMA" id="LWNDKWR"/>
<dbReference type="OrthoDB" id="9996895at2759"/>
<evidence type="ECO:0000313" key="2">
    <source>
        <dbReference type="EMBL" id="CDO69309.1"/>
    </source>
</evidence>